<feature type="region of interest" description="Disordered" evidence="1">
    <location>
        <begin position="43"/>
        <end position="98"/>
    </location>
</feature>
<proteinExistence type="predicted"/>
<dbReference type="EMBL" id="JAWNGG020000186">
    <property type="protein sequence ID" value="KAK9297718.1"/>
    <property type="molecule type" value="Genomic_DNA"/>
</dbReference>
<comment type="caution">
    <text evidence="2">The sequence shown here is derived from an EMBL/GenBank/DDBJ whole genome shotgun (WGS) entry which is preliminary data.</text>
</comment>
<protein>
    <submittedName>
        <fullName evidence="2">Uncharacterized protein</fullName>
    </submittedName>
</protein>
<evidence type="ECO:0000256" key="1">
    <source>
        <dbReference type="SAM" id="MobiDB-lite"/>
    </source>
</evidence>
<dbReference type="Proteomes" id="UP001432146">
    <property type="component" value="Unassembled WGS sequence"/>
</dbReference>
<accession>A0AAW0ZM19</accession>
<dbReference type="AlphaFoldDB" id="A0AAW0ZM19"/>
<reference evidence="2 3" key="1">
    <citation type="submission" date="2024-05" db="EMBL/GenBank/DDBJ databases">
        <title>The nuclear and mitochondrial genome assemblies of Tetragonisca angustula (Apidae: Meliponini), a tiny yet remarkable pollinator in the Neotropics.</title>
        <authorList>
            <person name="Ferrari R."/>
            <person name="Ricardo P.C."/>
            <person name="Dias F.C."/>
            <person name="Araujo N.S."/>
            <person name="Soares D.O."/>
            <person name="Zhou Q.-S."/>
            <person name="Zhu C.-D."/>
            <person name="Coutinho L."/>
            <person name="Airas M.C."/>
            <person name="Batista T.M."/>
        </authorList>
    </citation>
    <scope>NUCLEOTIDE SEQUENCE [LARGE SCALE GENOMIC DNA]</scope>
    <source>
        <strain evidence="2">ASF017062</strain>
        <tissue evidence="2">Abdomen</tissue>
    </source>
</reference>
<name>A0AAW0ZM19_9HYME</name>
<gene>
    <name evidence="2" type="ORF">QLX08_008644</name>
</gene>
<organism evidence="2 3">
    <name type="scientific">Tetragonisca angustula</name>
    <dbReference type="NCBI Taxonomy" id="166442"/>
    <lineage>
        <taxon>Eukaryota</taxon>
        <taxon>Metazoa</taxon>
        <taxon>Ecdysozoa</taxon>
        <taxon>Arthropoda</taxon>
        <taxon>Hexapoda</taxon>
        <taxon>Insecta</taxon>
        <taxon>Pterygota</taxon>
        <taxon>Neoptera</taxon>
        <taxon>Endopterygota</taxon>
        <taxon>Hymenoptera</taxon>
        <taxon>Apocrita</taxon>
        <taxon>Aculeata</taxon>
        <taxon>Apoidea</taxon>
        <taxon>Anthophila</taxon>
        <taxon>Apidae</taxon>
        <taxon>Tetragonisca</taxon>
    </lineage>
</organism>
<sequence>MRCIGKPEHRCCTRQQSYDALCPARLRCGGARATDVTRCDAQTTFHDDDEEETLPSTVVTRPPKKSHRESNPGDTGGNPVRRVLRDNNGDQREEDRSHRCFNRSFRAHHRETTFPTPIPSRFVPRGLLLSVFFLLLSRTSAFSLAR</sequence>
<evidence type="ECO:0000313" key="3">
    <source>
        <dbReference type="Proteomes" id="UP001432146"/>
    </source>
</evidence>
<evidence type="ECO:0000313" key="2">
    <source>
        <dbReference type="EMBL" id="KAK9297718.1"/>
    </source>
</evidence>
<feature type="compositionally biased region" description="Basic and acidic residues" evidence="1">
    <location>
        <begin position="83"/>
        <end position="98"/>
    </location>
</feature>
<keyword evidence="3" id="KW-1185">Reference proteome</keyword>